<keyword evidence="4" id="KW-0378">Hydrolase</keyword>
<dbReference type="NCBIfam" id="TIGR02227">
    <property type="entry name" value="sigpep_I_bact"/>
    <property type="match status" value="1"/>
</dbReference>
<dbReference type="InterPro" id="IPR000223">
    <property type="entry name" value="Pept_S26A_signal_pept_1"/>
</dbReference>
<dbReference type="GO" id="GO:0006465">
    <property type="term" value="P:signal peptide processing"/>
    <property type="evidence" value="ECO:0007669"/>
    <property type="project" value="InterPro"/>
</dbReference>
<dbReference type="Gene3D" id="2.10.109.10">
    <property type="entry name" value="Umud Fragment, subunit A"/>
    <property type="match status" value="1"/>
</dbReference>
<evidence type="ECO:0000256" key="1">
    <source>
        <dbReference type="ARBA" id="ARBA00004401"/>
    </source>
</evidence>
<evidence type="ECO:0000256" key="3">
    <source>
        <dbReference type="PIRSR" id="PIRSR600223-1"/>
    </source>
</evidence>
<evidence type="ECO:0000256" key="2">
    <source>
        <dbReference type="ARBA" id="ARBA00009370"/>
    </source>
</evidence>
<gene>
    <name evidence="6" type="ORF">GCM10011571_24420</name>
</gene>
<sequence>MTINWKKVWLIILIVILSFAALILLFFQTFGFYRVSGTSMEPSLKNGGTVTLLKWDHSPKPGEIIVFSHGSYHFIKRVVAIEGDTVEGKNNTVYVNKKPLKEEYLKTKPSFQDFGPVKVPENAVFVLSDNRTNSLDSRDMGPIVKDKIRGVLIAY</sequence>
<comment type="catalytic activity">
    <reaction evidence="4">
        <text>Cleavage of hydrophobic, N-terminal signal or leader sequences from secreted and periplasmic proteins.</text>
        <dbReference type="EC" id="3.4.21.89"/>
    </reaction>
</comment>
<dbReference type="SUPFAM" id="SSF51306">
    <property type="entry name" value="LexA/Signal peptidase"/>
    <property type="match status" value="1"/>
</dbReference>
<keyword evidence="7" id="KW-1185">Reference proteome</keyword>
<dbReference type="RefSeq" id="WP_188648165.1">
    <property type="nucleotide sequence ID" value="NZ_BMHQ01000008.1"/>
</dbReference>
<dbReference type="EC" id="3.4.21.89" evidence="4"/>
<evidence type="ECO:0000259" key="5">
    <source>
        <dbReference type="Pfam" id="PF10502"/>
    </source>
</evidence>
<keyword evidence="4" id="KW-0645">Protease</keyword>
<comment type="similarity">
    <text evidence="2 4">Belongs to the peptidase S26 family.</text>
</comment>
<protein>
    <recommendedName>
        <fullName evidence="4">Signal peptidase I</fullName>
        <ecNumber evidence="4">3.4.21.89</ecNumber>
    </recommendedName>
</protein>
<feature type="active site" evidence="3">
    <location>
        <position position="76"/>
    </location>
</feature>
<dbReference type="PRINTS" id="PR00727">
    <property type="entry name" value="LEADERPTASE"/>
</dbReference>
<dbReference type="GO" id="GO:0004252">
    <property type="term" value="F:serine-type endopeptidase activity"/>
    <property type="evidence" value="ECO:0007669"/>
    <property type="project" value="InterPro"/>
</dbReference>
<name>A0A8J2VD34_9BACL</name>
<dbReference type="Proteomes" id="UP000625210">
    <property type="component" value="Unassembled WGS sequence"/>
</dbReference>
<reference evidence="6" key="2">
    <citation type="submission" date="2020-09" db="EMBL/GenBank/DDBJ databases">
        <authorList>
            <person name="Sun Q."/>
            <person name="Zhou Y."/>
        </authorList>
    </citation>
    <scope>NUCLEOTIDE SEQUENCE</scope>
    <source>
        <strain evidence="6">CGMCC 1.15179</strain>
    </source>
</reference>
<dbReference type="PANTHER" id="PTHR43390:SF1">
    <property type="entry name" value="CHLOROPLAST PROCESSING PEPTIDASE"/>
    <property type="match status" value="1"/>
</dbReference>
<evidence type="ECO:0000313" key="7">
    <source>
        <dbReference type="Proteomes" id="UP000625210"/>
    </source>
</evidence>
<dbReference type="AlphaFoldDB" id="A0A8J2VD34"/>
<dbReference type="EMBL" id="BMHQ01000008">
    <property type="protein sequence ID" value="GGE21449.1"/>
    <property type="molecule type" value="Genomic_DNA"/>
</dbReference>
<dbReference type="PANTHER" id="PTHR43390">
    <property type="entry name" value="SIGNAL PEPTIDASE I"/>
    <property type="match status" value="1"/>
</dbReference>
<evidence type="ECO:0000256" key="4">
    <source>
        <dbReference type="RuleBase" id="RU362042"/>
    </source>
</evidence>
<organism evidence="6 7">
    <name type="scientific">Marinithermofilum abyssi</name>
    <dbReference type="NCBI Taxonomy" id="1571185"/>
    <lineage>
        <taxon>Bacteria</taxon>
        <taxon>Bacillati</taxon>
        <taxon>Bacillota</taxon>
        <taxon>Bacilli</taxon>
        <taxon>Bacillales</taxon>
        <taxon>Thermoactinomycetaceae</taxon>
        <taxon>Marinithermofilum</taxon>
    </lineage>
</organism>
<dbReference type="GO" id="GO:0005886">
    <property type="term" value="C:plasma membrane"/>
    <property type="evidence" value="ECO:0007669"/>
    <property type="project" value="UniProtKB-SubCell"/>
</dbReference>
<accession>A0A8J2VD34</accession>
<dbReference type="CDD" id="cd06530">
    <property type="entry name" value="S26_SPase_I"/>
    <property type="match status" value="1"/>
</dbReference>
<dbReference type="InterPro" id="IPR019533">
    <property type="entry name" value="Peptidase_S26"/>
</dbReference>
<comment type="caution">
    <text evidence="6">The sequence shown here is derived from an EMBL/GenBank/DDBJ whole genome shotgun (WGS) entry which is preliminary data.</text>
</comment>
<feature type="domain" description="Peptidase S26" evidence="5">
    <location>
        <begin position="10"/>
        <end position="151"/>
    </location>
</feature>
<reference evidence="6" key="1">
    <citation type="journal article" date="2014" name="Int. J. Syst. Evol. Microbiol.">
        <title>Complete genome sequence of Corynebacterium casei LMG S-19264T (=DSM 44701T), isolated from a smear-ripened cheese.</title>
        <authorList>
            <consortium name="US DOE Joint Genome Institute (JGI-PGF)"/>
            <person name="Walter F."/>
            <person name="Albersmeier A."/>
            <person name="Kalinowski J."/>
            <person name="Ruckert C."/>
        </authorList>
    </citation>
    <scope>NUCLEOTIDE SEQUENCE</scope>
    <source>
        <strain evidence="6">CGMCC 1.15179</strain>
    </source>
</reference>
<dbReference type="InterPro" id="IPR036286">
    <property type="entry name" value="LexA/Signal_pep-like_sf"/>
</dbReference>
<comment type="subcellular location">
    <subcellularLocation>
        <location evidence="1">Cell membrane</location>
        <topology evidence="1">Single-pass type II membrane protein</topology>
    </subcellularLocation>
    <subcellularLocation>
        <location evidence="4">Membrane</location>
        <topology evidence="4">Single-pass type II membrane protein</topology>
    </subcellularLocation>
</comment>
<dbReference type="Pfam" id="PF10502">
    <property type="entry name" value="Peptidase_S26"/>
    <property type="match status" value="1"/>
</dbReference>
<dbReference type="GO" id="GO:0009003">
    <property type="term" value="F:signal peptidase activity"/>
    <property type="evidence" value="ECO:0007669"/>
    <property type="project" value="UniProtKB-EC"/>
</dbReference>
<evidence type="ECO:0000313" key="6">
    <source>
        <dbReference type="EMBL" id="GGE21449.1"/>
    </source>
</evidence>
<proteinExistence type="inferred from homology"/>
<feature type="active site" evidence="3">
    <location>
        <position position="39"/>
    </location>
</feature>